<dbReference type="Gene3D" id="2.140.10.10">
    <property type="entry name" value="Quinoprotein alcohol dehydrogenase-like superfamily"/>
    <property type="match status" value="1"/>
</dbReference>
<evidence type="ECO:0000256" key="3">
    <source>
        <dbReference type="ARBA" id="ARBA00023002"/>
    </source>
</evidence>
<dbReference type="GO" id="GO:0016491">
    <property type="term" value="F:oxidoreductase activity"/>
    <property type="evidence" value="ECO:0007669"/>
    <property type="project" value="UniProtKB-KW"/>
</dbReference>
<evidence type="ECO:0000259" key="5">
    <source>
        <dbReference type="Pfam" id="PF01011"/>
    </source>
</evidence>
<comment type="caution">
    <text evidence="7">The sequence shown here is derived from an EMBL/GenBank/DDBJ whole genome shotgun (WGS) entry which is preliminary data.</text>
</comment>
<protein>
    <submittedName>
        <fullName evidence="7">PQQ-binding-like beta-propeller repeat protein</fullName>
    </submittedName>
</protein>
<dbReference type="Pfam" id="PF13360">
    <property type="entry name" value="PQQ_2"/>
    <property type="match status" value="2"/>
</dbReference>
<accession>A0A939PS12</accession>
<keyword evidence="4" id="KW-0732">Signal</keyword>
<dbReference type="Proteomes" id="UP000669179">
    <property type="component" value="Unassembled WGS sequence"/>
</dbReference>
<proteinExistence type="inferred from homology"/>
<evidence type="ECO:0000256" key="1">
    <source>
        <dbReference type="ARBA" id="ARBA00001931"/>
    </source>
</evidence>
<gene>
    <name evidence="7" type="ORF">J4573_41920</name>
</gene>
<reference evidence="7" key="1">
    <citation type="submission" date="2021-03" db="EMBL/GenBank/DDBJ databases">
        <authorList>
            <person name="Kanchanasin P."/>
            <person name="Saeng-In P."/>
            <person name="Phongsopitanun W."/>
            <person name="Yuki M."/>
            <person name="Kudo T."/>
            <person name="Ohkuma M."/>
            <person name="Tanasupawat S."/>
        </authorList>
    </citation>
    <scope>NUCLEOTIDE SEQUENCE</scope>
    <source>
        <strain evidence="7">GKU 128</strain>
    </source>
</reference>
<evidence type="ECO:0000313" key="8">
    <source>
        <dbReference type="Proteomes" id="UP000669179"/>
    </source>
</evidence>
<dbReference type="InterPro" id="IPR018391">
    <property type="entry name" value="PQQ_b-propeller_rpt"/>
</dbReference>
<feature type="signal peptide" evidence="4">
    <location>
        <begin position="1"/>
        <end position="32"/>
    </location>
</feature>
<comment type="similarity">
    <text evidence="2">Belongs to the bacterial PQQ dehydrogenase family.</text>
</comment>
<dbReference type="SUPFAM" id="SSF50998">
    <property type="entry name" value="Quinoprotein alcohol dehydrogenase-like"/>
    <property type="match status" value="1"/>
</dbReference>
<evidence type="ECO:0000256" key="2">
    <source>
        <dbReference type="ARBA" id="ARBA00008156"/>
    </source>
</evidence>
<dbReference type="RefSeq" id="WP_208261730.1">
    <property type="nucleotide sequence ID" value="NZ_JAGEOJ010000022.1"/>
</dbReference>
<evidence type="ECO:0000256" key="4">
    <source>
        <dbReference type="SAM" id="SignalP"/>
    </source>
</evidence>
<feature type="domain" description="Pyrrolo-quinoline quinone repeat" evidence="6">
    <location>
        <begin position="395"/>
        <end position="528"/>
    </location>
</feature>
<dbReference type="SMART" id="SM00564">
    <property type="entry name" value="PQQ"/>
    <property type="match status" value="7"/>
</dbReference>
<dbReference type="PANTHER" id="PTHR32303">
    <property type="entry name" value="QUINOPROTEIN ALCOHOL DEHYDROGENASE (CYTOCHROME C)"/>
    <property type="match status" value="1"/>
</dbReference>
<feature type="domain" description="Pyrrolo-quinoline quinone repeat" evidence="6">
    <location>
        <begin position="101"/>
        <end position="223"/>
    </location>
</feature>
<dbReference type="InterPro" id="IPR011047">
    <property type="entry name" value="Quinoprotein_ADH-like_sf"/>
</dbReference>
<dbReference type="InterPro" id="IPR015943">
    <property type="entry name" value="WD40/YVTN_repeat-like_dom_sf"/>
</dbReference>
<sequence>MNRFAFRAPRRRLRPVIALFSLVVLAVVAAFASSAAGASAGAAAGAAVPGNGASVPREQGVPPGARPGDWAEWQHTSQGGRYQPFENKITPATVKNLKLKWSFVFPNYTGMVWSQPSVVGDTMYVGGPDSKLYALNARTGATKWTFDLRPVAGPVEPTGDQFKQNPVKNSPAVVGDTVYFGDNRANVYAVNRYTGRMRWTTKIDTHPNAILSGSPTYFDGRIFIGVSSTEYAIAADDRYPCCTFSGKMVALNTHTGKIDWTYRTMPPSRQDGTWPGTTTPRYVSAGGSVWSTPVIDARTRTIYFGAGNNYSGNEGHSDSAIALSLDSGKERWTYQLTHPDAWTVRCVTGQPPGGSCPGLGDDVADELDYDVGSPLMFQIHGRPVVGFTQKSGVYHVFDARTGKIVWQTQLSVGAPNQPWRGIEWGASYDGHQLYIATWRAYPGTLHALDPDTGAINWKTPLPADACKTGGAAHPIQITPPNDPPVCSAGNVAAVSSSPGLVYEGAEDGKMRIYSAKTGENLWTYDSAHMFTGVNGLSGPGGSISGNGGAVISHGMVYVESGYQLSHGLPGHVLLAFGL</sequence>
<dbReference type="Gene3D" id="2.130.10.10">
    <property type="entry name" value="YVTN repeat-like/Quinoprotein amine dehydrogenase"/>
    <property type="match status" value="1"/>
</dbReference>
<organism evidence="7 8">
    <name type="scientific">Actinomadura barringtoniae</name>
    <dbReference type="NCBI Taxonomy" id="1427535"/>
    <lineage>
        <taxon>Bacteria</taxon>
        <taxon>Bacillati</taxon>
        <taxon>Actinomycetota</taxon>
        <taxon>Actinomycetes</taxon>
        <taxon>Streptosporangiales</taxon>
        <taxon>Thermomonosporaceae</taxon>
        <taxon>Actinomadura</taxon>
    </lineage>
</organism>
<comment type="cofactor">
    <cofactor evidence="1">
        <name>pyrroloquinoline quinone</name>
        <dbReference type="ChEBI" id="CHEBI:58442"/>
    </cofactor>
</comment>
<evidence type="ECO:0000313" key="7">
    <source>
        <dbReference type="EMBL" id="MBO2453706.1"/>
    </source>
</evidence>
<dbReference type="PANTHER" id="PTHR32303:SF10">
    <property type="entry name" value="OUTER MEMBRANE PROTEIN ASSEMBLY FACTOR BAMB"/>
    <property type="match status" value="1"/>
</dbReference>
<dbReference type="AlphaFoldDB" id="A0A939PS12"/>
<keyword evidence="8" id="KW-1185">Reference proteome</keyword>
<dbReference type="Pfam" id="PF01011">
    <property type="entry name" value="PQQ"/>
    <property type="match status" value="1"/>
</dbReference>
<name>A0A939PS12_9ACTN</name>
<dbReference type="InterPro" id="IPR002372">
    <property type="entry name" value="PQQ_rpt_dom"/>
</dbReference>
<dbReference type="EMBL" id="JAGEOJ010000022">
    <property type="protein sequence ID" value="MBO2453706.1"/>
    <property type="molecule type" value="Genomic_DNA"/>
</dbReference>
<feature type="domain" description="Pyrrolo-quinoline quinone repeat" evidence="5">
    <location>
        <begin position="239"/>
        <end position="342"/>
    </location>
</feature>
<evidence type="ECO:0000259" key="6">
    <source>
        <dbReference type="Pfam" id="PF13360"/>
    </source>
</evidence>
<feature type="chain" id="PRO_5036952813" evidence="4">
    <location>
        <begin position="33"/>
        <end position="578"/>
    </location>
</feature>
<keyword evidence="3" id="KW-0560">Oxidoreductase</keyword>